<sequence length="31" mass="3501">MRPTLVPSDLKYWLDDTGNTQNPLKLQLADG</sequence>
<protein>
    <submittedName>
        <fullName evidence="1">Uncharacterized protein</fullName>
    </submittedName>
</protein>
<reference evidence="1 2" key="1">
    <citation type="journal article" date="2023" name="Mol. Ecol. Resour.">
        <title>Chromosome-level genome assembly of a triploid poplar Populus alba 'Berolinensis'.</title>
        <authorList>
            <person name="Chen S."/>
            <person name="Yu Y."/>
            <person name="Wang X."/>
            <person name="Wang S."/>
            <person name="Zhang T."/>
            <person name="Zhou Y."/>
            <person name="He R."/>
            <person name="Meng N."/>
            <person name="Wang Y."/>
            <person name="Liu W."/>
            <person name="Liu Z."/>
            <person name="Liu J."/>
            <person name="Guo Q."/>
            <person name="Huang H."/>
            <person name="Sederoff R.R."/>
            <person name="Wang G."/>
            <person name="Qu G."/>
            <person name="Chen S."/>
        </authorList>
    </citation>
    <scope>NUCLEOTIDE SEQUENCE [LARGE SCALE GENOMIC DNA]</scope>
    <source>
        <strain evidence="1">SC-2020</strain>
    </source>
</reference>
<dbReference type="EMBL" id="JAQIZT010000001">
    <property type="protein sequence ID" value="KAJ7011279.1"/>
    <property type="molecule type" value="Genomic_DNA"/>
</dbReference>
<name>A0AAD6RLN1_9ROSI</name>
<keyword evidence="2" id="KW-1185">Reference proteome</keyword>
<organism evidence="1 2">
    <name type="scientific">Populus alba x Populus x berolinensis</name>
    <dbReference type="NCBI Taxonomy" id="444605"/>
    <lineage>
        <taxon>Eukaryota</taxon>
        <taxon>Viridiplantae</taxon>
        <taxon>Streptophyta</taxon>
        <taxon>Embryophyta</taxon>
        <taxon>Tracheophyta</taxon>
        <taxon>Spermatophyta</taxon>
        <taxon>Magnoliopsida</taxon>
        <taxon>eudicotyledons</taxon>
        <taxon>Gunneridae</taxon>
        <taxon>Pentapetalae</taxon>
        <taxon>rosids</taxon>
        <taxon>fabids</taxon>
        <taxon>Malpighiales</taxon>
        <taxon>Salicaceae</taxon>
        <taxon>Saliceae</taxon>
        <taxon>Populus</taxon>
    </lineage>
</organism>
<dbReference type="AlphaFoldDB" id="A0AAD6RLN1"/>
<evidence type="ECO:0000313" key="1">
    <source>
        <dbReference type="EMBL" id="KAJ7011279.1"/>
    </source>
</evidence>
<accession>A0AAD6RLN1</accession>
<comment type="caution">
    <text evidence="1">The sequence shown here is derived from an EMBL/GenBank/DDBJ whole genome shotgun (WGS) entry which is preliminary data.</text>
</comment>
<dbReference type="Proteomes" id="UP001164929">
    <property type="component" value="Chromosome 1"/>
</dbReference>
<proteinExistence type="predicted"/>
<evidence type="ECO:0000313" key="2">
    <source>
        <dbReference type="Proteomes" id="UP001164929"/>
    </source>
</evidence>
<gene>
    <name evidence="1" type="ORF">NC653_001647</name>
</gene>